<dbReference type="EMBL" id="CAJVQA010005409">
    <property type="protein sequence ID" value="CAG8620024.1"/>
    <property type="molecule type" value="Genomic_DNA"/>
</dbReference>
<feature type="compositionally biased region" description="Low complexity" evidence="1">
    <location>
        <begin position="1"/>
        <end position="22"/>
    </location>
</feature>
<dbReference type="OrthoDB" id="2376056at2759"/>
<proteinExistence type="predicted"/>
<keyword evidence="3" id="KW-1185">Reference proteome</keyword>
<organism evidence="2 3">
    <name type="scientific">Cetraspora pellucida</name>
    <dbReference type="NCBI Taxonomy" id="1433469"/>
    <lineage>
        <taxon>Eukaryota</taxon>
        <taxon>Fungi</taxon>
        <taxon>Fungi incertae sedis</taxon>
        <taxon>Mucoromycota</taxon>
        <taxon>Glomeromycotina</taxon>
        <taxon>Glomeromycetes</taxon>
        <taxon>Diversisporales</taxon>
        <taxon>Gigasporaceae</taxon>
        <taxon>Cetraspora</taxon>
    </lineage>
</organism>
<sequence length="164" mass="18237">MDSDSDSGTSSNASSSNSSDSDTSLEDSSDSRDLLLDTEEKEYLDSFIEINFVKKKEPPTSIATVKYKIKPLNISAIKLDSKAKSSIVTENIVDHIKAKINKSETHDFSNITTVLIKSIGVVYNLSITLDLGLIIYEDFVVIRYNKPTLIFSNQLLKKYNCTVN</sequence>
<reference evidence="2" key="1">
    <citation type="submission" date="2021-06" db="EMBL/GenBank/DDBJ databases">
        <authorList>
            <person name="Kallberg Y."/>
            <person name="Tangrot J."/>
            <person name="Rosling A."/>
        </authorList>
    </citation>
    <scope>NUCLEOTIDE SEQUENCE</scope>
    <source>
        <strain evidence="2">FL966</strain>
    </source>
</reference>
<accession>A0A9N9D2E0</accession>
<dbReference type="InterPro" id="IPR021109">
    <property type="entry name" value="Peptidase_aspartic_dom_sf"/>
</dbReference>
<protein>
    <submittedName>
        <fullName evidence="2">10649_t:CDS:1</fullName>
    </submittedName>
</protein>
<gene>
    <name evidence="2" type="ORF">CPELLU_LOCUS7871</name>
</gene>
<evidence type="ECO:0000313" key="2">
    <source>
        <dbReference type="EMBL" id="CAG8620024.1"/>
    </source>
</evidence>
<evidence type="ECO:0000313" key="3">
    <source>
        <dbReference type="Proteomes" id="UP000789759"/>
    </source>
</evidence>
<comment type="caution">
    <text evidence="2">The sequence shown here is derived from an EMBL/GenBank/DDBJ whole genome shotgun (WGS) entry which is preliminary data.</text>
</comment>
<feature type="region of interest" description="Disordered" evidence="1">
    <location>
        <begin position="1"/>
        <end position="32"/>
    </location>
</feature>
<evidence type="ECO:0000256" key="1">
    <source>
        <dbReference type="SAM" id="MobiDB-lite"/>
    </source>
</evidence>
<dbReference type="Gene3D" id="2.40.70.10">
    <property type="entry name" value="Acid Proteases"/>
    <property type="match status" value="1"/>
</dbReference>
<dbReference type="Proteomes" id="UP000789759">
    <property type="component" value="Unassembled WGS sequence"/>
</dbReference>
<dbReference type="AlphaFoldDB" id="A0A9N9D2E0"/>
<name>A0A9N9D2E0_9GLOM</name>